<gene>
    <name evidence="4" type="ORF">GCM10007140_11920</name>
</gene>
<keyword evidence="5" id="KW-1185">Reference proteome</keyword>
<dbReference type="SUPFAM" id="SSF52490">
    <property type="entry name" value="Tubulin nucleotide-binding domain-like"/>
    <property type="match status" value="1"/>
</dbReference>
<comment type="caution">
    <text evidence="4">The sequence shown here is derived from an EMBL/GenBank/DDBJ whole genome shotgun (WGS) entry which is preliminary data.</text>
</comment>
<dbReference type="GO" id="GO:0051301">
    <property type="term" value="P:cell division"/>
    <property type="evidence" value="ECO:0007669"/>
    <property type="project" value="UniProtKB-KW"/>
</dbReference>
<proteinExistence type="predicted"/>
<dbReference type="GO" id="GO:0005525">
    <property type="term" value="F:GTP binding"/>
    <property type="evidence" value="ECO:0007669"/>
    <property type="project" value="UniProtKB-KW"/>
</dbReference>
<organism evidence="4 5">
    <name type="scientific">Priestia taiwanensis</name>
    <dbReference type="NCBI Taxonomy" id="1347902"/>
    <lineage>
        <taxon>Bacteria</taxon>
        <taxon>Bacillati</taxon>
        <taxon>Bacillota</taxon>
        <taxon>Bacilli</taxon>
        <taxon>Bacillales</taxon>
        <taxon>Bacillaceae</taxon>
        <taxon>Priestia</taxon>
    </lineage>
</organism>
<evidence type="ECO:0000256" key="2">
    <source>
        <dbReference type="ARBA" id="ARBA00023134"/>
    </source>
</evidence>
<keyword evidence="2" id="KW-0342">GTP-binding</keyword>
<dbReference type="PROSITE" id="PS00227">
    <property type="entry name" value="TUBULIN"/>
    <property type="match status" value="1"/>
</dbReference>
<sequence>MLRIGFMGIGQAGGRFCQLAKAARYQSIVLNTAQVDLDGLTGIEPIKKLHLKGYEGAGKDRFVAKEAFDAHVAQIRHFASTHLSDMHVICVAAALGGGTGSGMIREVAKLLCDMFPSKVIMTFLFLPMQDESLKNKMNAIEAFSEISAVEDTGAMFLASSDVIKDRHRNLPLYEQYTLASMAFLSDLYSLQQKTKMQSVYSNIDDMDVLTALSERGCAMLSSFAYDDATDTNTIQSRMEASWRYNMLQVGETTEIAKAVIVVEATSDIPEVAKVLPPSIKPYELYQGAFVSGSNKITTLLTGMALPYGIMRRYQEDVEQEEKQVEKMLHKRRTERYETDKIWTEQMRRKRSIRV</sequence>
<dbReference type="Pfam" id="PF00091">
    <property type="entry name" value="Tubulin"/>
    <property type="match status" value="1"/>
</dbReference>
<evidence type="ECO:0000313" key="5">
    <source>
        <dbReference type="Proteomes" id="UP000605259"/>
    </source>
</evidence>
<feature type="domain" description="Tubulin/FtsZ GTPase" evidence="3">
    <location>
        <begin position="51"/>
        <end position="152"/>
    </location>
</feature>
<protein>
    <submittedName>
        <fullName evidence="4">Cell division protein FtsZ</fullName>
    </submittedName>
</protein>
<dbReference type="AlphaFoldDB" id="A0A917AP98"/>
<evidence type="ECO:0000256" key="1">
    <source>
        <dbReference type="ARBA" id="ARBA00022741"/>
    </source>
</evidence>
<dbReference type="GO" id="GO:0007017">
    <property type="term" value="P:microtubule-based process"/>
    <property type="evidence" value="ECO:0007669"/>
    <property type="project" value="InterPro"/>
</dbReference>
<accession>A0A917AP98</accession>
<keyword evidence="1" id="KW-0547">Nucleotide-binding</keyword>
<dbReference type="RefSeq" id="WP_188387478.1">
    <property type="nucleotide sequence ID" value="NZ_BMFK01000001.1"/>
</dbReference>
<name>A0A917AP98_9BACI</name>
<dbReference type="GO" id="GO:0005874">
    <property type="term" value="C:microtubule"/>
    <property type="evidence" value="ECO:0007669"/>
    <property type="project" value="InterPro"/>
</dbReference>
<reference evidence="4" key="2">
    <citation type="submission" date="2020-09" db="EMBL/GenBank/DDBJ databases">
        <authorList>
            <person name="Sun Q."/>
            <person name="Zhou Y."/>
        </authorList>
    </citation>
    <scope>NUCLEOTIDE SEQUENCE</scope>
    <source>
        <strain evidence="4">CGMCC 1.12698</strain>
    </source>
</reference>
<dbReference type="InterPro" id="IPR036525">
    <property type="entry name" value="Tubulin/FtsZ_GTPase_sf"/>
</dbReference>
<dbReference type="InterPro" id="IPR017975">
    <property type="entry name" value="Tubulin_CS"/>
</dbReference>
<evidence type="ECO:0000259" key="3">
    <source>
        <dbReference type="Pfam" id="PF00091"/>
    </source>
</evidence>
<evidence type="ECO:0000313" key="4">
    <source>
        <dbReference type="EMBL" id="GGE63269.1"/>
    </source>
</evidence>
<dbReference type="InterPro" id="IPR003008">
    <property type="entry name" value="Tubulin_FtsZ_GTPase"/>
</dbReference>
<dbReference type="Proteomes" id="UP000605259">
    <property type="component" value="Unassembled WGS sequence"/>
</dbReference>
<keyword evidence="4" id="KW-0131">Cell cycle</keyword>
<keyword evidence="4" id="KW-0132">Cell division</keyword>
<dbReference type="Gene3D" id="3.40.50.1440">
    <property type="entry name" value="Tubulin/FtsZ, GTPase domain"/>
    <property type="match status" value="1"/>
</dbReference>
<reference evidence="4" key="1">
    <citation type="journal article" date="2014" name="Int. J. Syst. Evol. Microbiol.">
        <title>Complete genome sequence of Corynebacterium casei LMG S-19264T (=DSM 44701T), isolated from a smear-ripened cheese.</title>
        <authorList>
            <consortium name="US DOE Joint Genome Institute (JGI-PGF)"/>
            <person name="Walter F."/>
            <person name="Albersmeier A."/>
            <person name="Kalinowski J."/>
            <person name="Ruckert C."/>
        </authorList>
    </citation>
    <scope>NUCLEOTIDE SEQUENCE</scope>
    <source>
        <strain evidence="4">CGMCC 1.12698</strain>
    </source>
</reference>
<dbReference type="PRINTS" id="PR00423">
    <property type="entry name" value="CELLDVISFTSZ"/>
</dbReference>
<dbReference type="EMBL" id="BMFK01000001">
    <property type="protein sequence ID" value="GGE63269.1"/>
    <property type="molecule type" value="Genomic_DNA"/>
</dbReference>